<dbReference type="EMBL" id="JBJKTR010000001">
    <property type="protein sequence ID" value="KAL3382147.1"/>
    <property type="molecule type" value="Genomic_DNA"/>
</dbReference>
<dbReference type="Pfam" id="PF01679">
    <property type="entry name" value="Pmp3"/>
    <property type="match status" value="1"/>
</dbReference>
<proteinExistence type="inferred from homology"/>
<reference evidence="7 8" key="1">
    <citation type="submission" date="2024-05" db="EMBL/GenBank/DDBJ databases">
        <title>De novo assembly of an allotetraploid wild potato.</title>
        <authorList>
            <person name="Hosaka A.J."/>
        </authorList>
    </citation>
    <scope>NUCLEOTIDE SEQUENCE [LARGE SCALE GENOMIC DNA]</scope>
    <source>
        <tissue evidence="7">Young leaves</tissue>
    </source>
</reference>
<sequence>MCRHSFGNHLASSWCFPQVWLQGGVLDLCFVDSFWMAAWYCLCCLGSYQVIISSREEKKEEEKMGDSTMTCIDILLAIILPPLGVFLKFKCQVEFWICVLLTLFGWLPGIIYAIWVLTK</sequence>
<evidence type="ECO:0000256" key="2">
    <source>
        <dbReference type="ARBA" id="ARBA00009530"/>
    </source>
</evidence>
<accession>A0ABD2VMC9</accession>
<keyword evidence="8" id="KW-1185">Reference proteome</keyword>
<feature type="transmembrane region" description="Helical" evidence="6">
    <location>
        <begin position="64"/>
        <end position="87"/>
    </location>
</feature>
<evidence type="ECO:0000313" key="7">
    <source>
        <dbReference type="EMBL" id="KAL3382147.1"/>
    </source>
</evidence>
<name>A0ABD2VMC9_9SOLN</name>
<comment type="subcellular location">
    <subcellularLocation>
        <location evidence="1">Membrane</location>
    </subcellularLocation>
</comment>
<evidence type="ECO:0000313" key="8">
    <source>
        <dbReference type="Proteomes" id="UP001627284"/>
    </source>
</evidence>
<feature type="transmembrane region" description="Helical" evidence="6">
    <location>
        <begin position="34"/>
        <end position="52"/>
    </location>
</feature>
<keyword evidence="4 6" id="KW-1133">Transmembrane helix</keyword>
<dbReference type="PANTHER" id="PTHR21659:SF120">
    <property type="entry name" value="HYDROPHOBIC PROTEIN LTI6B"/>
    <property type="match status" value="1"/>
</dbReference>
<dbReference type="InterPro" id="IPR000612">
    <property type="entry name" value="PMP3"/>
</dbReference>
<evidence type="ECO:0000256" key="5">
    <source>
        <dbReference type="ARBA" id="ARBA00023136"/>
    </source>
</evidence>
<dbReference type="PANTHER" id="PTHR21659">
    <property type="entry name" value="HYDROPHOBIC PROTEIN RCI2 LOW TEMPERATURE AND SALT RESPONSIVE PROTEIN LTI6 -RELATED"/>
    <property type="match status" value="1"/>
</dbReference>
<evidence type="ECO:0000256" key="3">
    <source>
        <dbReference type="ARBA" id="ARBA00022692"/>
    </source>
</evidence>
<keyword evidence="5 6" id="KW-0472">Membrane</keyword>
<evidence type="ECO:0000256" key="1">
    <source>
        <dbReference type="ARBA" id="ARBA00004370"/>
    </source>
</evidence>
<dbReference type="GO" id="GO:0016020">
    <property type="term" value="C:membrane"/>
    <property type="evidence" value="ECO:0007669"/>
    <property type="project" value="UniProtKB-SubCell"/>
</dbReference>
<keyword evidence="3 6" id="KW-0812">Transmembrane</keyword>
<feature type="transmembrane region" description="Helical" evidence="6">
    <location>
        <begin position="93"/>
        <end position="117"/>
    </location>
</feature>
<evidence type="ECO:0000256" key="6">
    <source>
        <dbReference type="SAM" id="Phobius"/>
    </source>
</evidence>
<dbReference type="AlphaFoldDB" id="A0ABD2VMC9"/>
<gene>
    <name evidence="7" type="ORF">AABB24_001956</name>
</gene>
<organism evidence="7 8">
    <name type="scientific">Solanum stoloniferum</name>
    <dbReference type="NCBI Taxonomy" id="62892"/>
    <lineage>
        <taxon>Eukaryota</taxon>
        <taxon>Viridiplantae</taxon>
        <taxon>Streptophyta</taxon>
        <taxon>Embryophyta</taxon>
        <taxon>Tracheophyta</taxon>
        <taxon>Spermatophyta</taxon>
        <taxon>Magnoliopsida</taxon>
        <taxon>eudicotyledons</taxon>
        <taxon>Gunneridae</taxon>
        <taxon>Pentapetalae</taxon>
        <taxon>asterids</taxon>
        <taxon>lamiids</taxon>
        <taxon>Solanales</taxon>
        <taxon>Solanaceae</taxon>
        <taxon>Solanoideae</taxon>
        <taxon>Solaneae</taxon>
        <taxon>Solanum</taxon>
    </lineage>
</organism>
<evidence type="ECO:0000256" key="4">
    <source>
        <dbReference type="ARBA" id="ARBA00022989"/>
    </source>
</evidence>
<comment type="caution">
    <text evidence="7">The sequence shown here is derived from an EMBL/GenBank/DDBJ whole genome shotgun (WGS) entry which is preliminary data.</text>
</comment>
<protein>
    <recommendedName>
        <fullName evidence="9">Low temperature and salt responsive protein</fullName>
    </recommendedName>
</protein>
<dbReference type="Proteomes" id="UP001627284">
    <property type="component" value="Unassembled WGS sequence"/>
</dbReference>
<evidence type="ECO:0008006" key="9">
    <source>
        <dbReference type="Google" id="ProtNLM"/>
    </source>
</evidence>
<dbReference type="PROSITE" id="PS01309">
    <property type="entry name" value="UPF0057"/>
    <property type="match status" value="1"/>
</dbReference>
<comment type="similarity">
    <text evidence="2">Belongs to the UPF0057 (PMP3) family.</text>
</comment>